<reference evidence="2 3" key="1">
    <citation type="journal article" date="2014" name="Antonie Van Leeuwenhoek">
        <title>Hyphomonas beringensis sp. nov. and Hyphomonas chukchiensis sp. nov., isolated from surface seawater of the Bering Sea and Chukchi Sea.</title>
        <authorList>
            <person name="Li C."/>
            <person name="Lai Q."/>
            <person name="Li G."/>
            <person name="Dong C."/>
            <person name="Wang J."/>
            <person name="Liao Y."/>
            <person name="Shao Z."/>
        </authorList>
    </citation>
    <scope>NUCLEOTIDE SEQUENCE [LARGE SCALE GENOMIC DNA]</scope>
    <source>
        <strain evidence="2 3">25B14_1</strain>
    </source>
</reference>
<name>A0A062U2F9_9PROT</name>
<evidence type="ECO:0000313" key="2">
    <source>
        <dbReference type="EMBL" id="KCZ51933.1"/>
    </source>
</evidence>
<feature type="signal peptide" evidence="1">
    <location>
        <begin position="1"/>
        <end position="24"/>
    </location>
</feature>
<evidence type="ECO:0000313" key="3">
    <source>
        <dbReference type="Proteomes" id="UP000027037"/>
    </source>
</evidence>
<sequence>MVVMNFVVATLVTVFFSLSQVLCACPVDMSATNSMATEFTAHSHQAPADGPEAPCDDETDHCKLQTATVAQADKTANPVQHVSGDTTPIGLATPSWQHAWKRVVNVRTPWPEVRSYLLQQTPVTLKVRSLS</sequence>
<evidence type="ECO:0008006" key="4">
    <source>
        <dbReference type="Google" id="ProtNLM"/>
    </source>
</evidence>
<feature type="chain" id="PRO_5001614701" description="Secreted protein" evidence="1">
    <location>
        <begin position="25"/>
        <end position="131"/>
    </location>
</feature>
<dbReference type="STRING" id="1280946.HY29_05190"/>
<keyword evidence="1" id="KW-0732">Signal</keyword>
<dbReference type="AlphaFoldDB" id="A0A062U2F9"/>
<protein>
    <recommendedName>
        <fullName evidence="4">Secreted protein</fullName>
    </recommendedName>
</protein>
<comment type="caution">
    <text evidence="2">The sequence shown here is derived from an EMBL/GenBank/DDBJ whole genome shotgun (WGS) entry which is preliminary data.</text>
</comment>
<dbReference type="Proteomes" id="UP000027037">
    <property type="component" value="Unassembled WGS sequence"/>
</dbReference>
<dbReference type="RefSeq" id="WP_034798665.1">
    <property type="nucleotide sequence ID" value="NZ_AWFF01000076.1"/>
</dbReference>
<evidence type="ECO:0000256" key="1">
    <source>
        <dbReference type="SAM" id="SignalP"/>
    </source>
</evidence>
<organism evidence="2 3">
    <name type="scientific">Hyphomonas beringensis</name>
    <dbReference type="NCBI Taxonomy" id="1280946"/>
    <lineage>
        <taxon>Bacteria</taxon>
        <taxon>Pseudomonadati</taxon>
        <taxon>Pseudomonadota</taxon>
        <taxon>Alphaproteobacteria</taxon>
        <taxon>Hyphomonadales</taxon>
        <taxon>Hyphomonadaceae</taxon>
        <taxon>Hyphomonas</taxon>
    </lineage>
</organism>
<dbReference type="EMBL" id="AWFF01000076">
    <property type="protein sequence ID" value="KCZ51933.1"/>
    <property type="molecule type" value="Genomic_DNA"/>
</dbReference>
<gene>
    <name evidence="2" type="ORF">HY29_05190</name>
</gene>
<accession>A0A062U2F9</accession>
<dbReference type="OrthoDB" id="7619038at2"/>
<proteinExistence type="predicted"/>
<keyword evidence="3" id="KW-1185">Reference proteome</keyword>